<dbReference type="AlphaFoldDB" id="A0A4P7VZV9"/>
<dbReference type="KEGG" id="ddb:E7747_01580"/>
<dbReference type="GO" id="GO:0005886">
    <property type="term" value="C:plasma membrane"/>
    <property type="evidence" value="ECO:0007669"/>
    <property type="project" value="UniProtKB-SubCell"/>
</dbReference>
<dbReference type="Pfam" id="PF06826">
    <property type="entry name" value="Asp-Al_Ex"/>
    <property type="match status" value="2"/>
</dbReference>
<dbReference type="NCBIfam" id="TIGR01625">
    <property type="entry name" value="YidE_YbjL_dupl"/>
    <property type="match status" value="1"/>
</dbReference>
<keyword evidence="5 8" id="KW-0812">Transmembrane</keyword>
<comment type="subcellular location">
    <subcellularLocation>
        <location evidence="1">Cell membrane</location>
        <topology evidence="1">Multi-pass membrane protein</topology>
    </subcellularLocation>
</comment>
<dbReference type="PROSITE" id="PS51202">
    <property type="entry name" value="RCK_C"/>
    <property type="match status" value="1"/>
</dbReference>
<feature type="transmembrane region" description="Helical" evidence="8">
    <location>
        <begin position="394"/>
        <end position="414"/>
    </location>
</feature>
<dbReference type="PANTHER" id="PTHR30445">
    <property type="entry name" value="K(+)_H(+) ANTIPORTER SUBUNIT KHTT"/>
    <property type="match status" value="1"/>
</dbReference>
<keyword evidence="7 8" id="KW-0472">Membrane</keyword>
<evidence type="ECO:0000256" key="7">
    <source>
        <dbReference type="ARBA" id="ARBA00023136"/>
    </source>
</evidence>
<evidence type="ECO:0000256" key="8">
    <source>
        <dbReference type="SAM" id="Phobius"/>
    </source>
</evidence>
<feature type="transmembrane region" description="Helical" evidence="8">
    <location>
        <begin position="458"/>
        <end position="476"/>
    </location>
</feature>
<evidence type="ECO:0000256" key="2">
    <source>
        <dbReference type="ARBA" id="ARBA00009854"/>
    </source>
</evidence>
<evidence type="ECO:0000256" key="4">
    <source>
        <dbReference type="ARBA" id="ARBA00022475"/>
    </source>
</evidence>
<dbReference type="SUPFAM" id="SSF116726">
    <property type="entry name" value="TrkA C-terminal domain-like"/>
    <property type="match status" value="2"/>
</dbReference>
<evidence type="ECO:0000313" key="11">
    <source>
        <dbReference type="Proteomes" id="UP000297149"/>
    </source>
</evidence>
<protein>
    <submittedName>
        <fullName evidence="10">Aspartate-alanine antiporter</fullName>
    </submittedName>
</protein>
<dbReference type="EMBL" id="CP039396">
    <property type="protein sequence ID" value="QCD41109.1"/>
    <property type="molecule type" value="Genomic_DNA"/>
</dbReference>
<feature type="transmembrane region" description="Helical" evidence="8">
    <location>
        <begin position="482"/>
        <end position="503"/>
    </location>
</feature>
<feature type="transmembrane region" description="Helical" evidence="8">
    <location>
        <begin position="420"/>
        <end position="437"/>
    </location>
</feature>
<dbReference type="PANTHER" id="PTHR30445:SF9">
    <property type="match status" value="1"/>
</dbReference>
<dbReference type="InterPro" id="IPR050144">
    <property type="entry name" value="AAE_transporter"/>
</dbReference>
<feature type="transmembrane region" description="Helical" evidence="8">
    <location>
        <begin position="37"/>
        <end position="59"/>
    </location>
</feature>
<gene>
    <name evidence="10" type="primary">aspT</name>
    <name evidence="10" type="ORF">E7747_01580</name>
</gene>
<evidence type="ECO:0000256" key="6">
    <source>
        <dbReference type="ARBA" id="ARBA00022989"/>
    </source>
</evidence>
<dbReference type="InterPro" id="IPR006512">
    <property type="entry name" value="YidE_YbjL"/>
</dbReference>
<evidence type="ECO:0000313" key="10">
    <source>
        <dbReference type="EMBL" id="QCD41109.1"/>
    </source>
</evidence>
<dbReference type="InterPro" id="IPR036721">
    <property type="entry name" value="RCK_C_sf"/>
</dbReference>
<organism evidence="10 11">
    <name type="scientific">Duncaniella dubosii</name>
    <dbReference type="NCBI Taxonomy" id="2518971"/>
    <lineage>
        <taxon>Bacteria</taxon>
        <taxon>Pseudomonadati</taxon>
        <taxon>Bacteroidota</taxon>
        <taxon>Bacteroidia</taxon>
        <taxon>Bacteroidales</taxon>
        <taxon>Muribaculaceae</taxon>
        <taxon>Duncaniella</taxon>
    </lineage>
</organism>
<comment type="similarity">
    <text evidence="2">Belongs to the AAE transporter (TC 2.A.81) family.</text>
</comment>
<keyword evidence="6 8" id="KW-1133">Transmembrane helix</keyword>
<feature type="domain" description="RCK C-terminal" evidence="9">
    <location>
        <begin position="304"/>
        <end position="384"/>
    </location>
</feature>
<dbReference type="NCBIfam" id="TIGR03802">
    <property type="entry name" value="Asp_Ala_antiprt"/>
    <property type="match status" value="1"/>
</dbReference>
<keyword evidence="4" id="KW-1003">Cell membrane</keyword>
<feature type="transmembrane region" description="Helical" evidence="8">
    <location>
        <begin position="160"/>
        <end position="183"/>
    </location>
</feature>
<evidence type="ECO:0000256" key="3">
    <source>
        <dbReference type="ARBA" id="ARBA00022448"/>
    </source>
</evidence>
<feature type="transmembrane region" description="Helical" evidence="8">
    <location>
        <begin position="96"/>
        <end position="118"/>
    </location>
</feature>
<evidence type="ECO:0000256" key="1">
    <source>
        <dbReference type="ARBA" id="ARBA00004651"/>
    </source>
</evidence>
<keyword evidence="11" id="KW-1185">Reference proteome</keyword>
<evidence type="ECO:0000256" key="5">
    <source>
        <dbReference type="ARBA" id="ARBA00022692"/>
    </source>
</evidence>
<evidence type="ECO:0000259" key="9">
    <source>
        <dbReference type="PROSITE" id="PS51202"/>
    </source>
</evidence>
<dbReference type="GO" id="GO:0008324">
    <property type="term" value="F:monoatomic cation transmembrane transporter activity"/>
    <property type="evidence" value="ECO:0007669"/>
    <property type="project" value="InterPro"/>
</dbReference>
<name>A0A4P7VZV9_9BACT</name>
<dbReference type="InterPro" id="IPR006037">
    <property type="entry name" value="RCK_C"/>
</dbReference>
<dbReference type="GO" id="GO:0006813">
    <property type="term" value="P:potassium ion transport"/>
    <property type="evidence" value="ECO:0007669"/>
    <property type="project" value="InterPro"/>
</dbReference>
<keyword evidence="3" id="KW-0813">Transport</keyword>
<feature type="transmembrane region" description="Helical" evidence="8">
    <location>
        <begin position="12"/>
        <end position="30"/>
    </location>
</feature>
<proteinExistence type="inferred from homology"/>
<dbReference type="Proteomes" id="UP000297149">
    <property type="component" value="Chromosome"/>
</dbReference>
<accession>A0A4P7VZV9</accession>
<feature type="transmembrane region" description="Helical" evidence="8">
    <location>
        <begin position="65"/>
        <end position="84"/>
    </location>
</feature>
<reference evidence="11" key="1">
    <citation type="submission" date="2019-02" db="EMBL/GenBank/DDBJ databases">
        <title>Isolation and identification of novel species under the genus Muribaculum.</title>
        <authorList>
            <person name="Miyake S."/>
            <person name="Ding Y."/>
            <person name="Low A."/>
            <person name="Soh M."/>
            <person name="Seedorf H."/>
        </authorList>
    </citation>
    <scope>NUCLEOTIDE SEQUENCE [LARGE SCALE GENOMIC DNA]</scope>
    <source>
        <strain evidence="11">H5</strain>
    </source>
</reference>
<dbReference type="RefSeq" id="WP_136413698.1">
    <property type="nucleotide sequence ID" value="NZ_CP039396.1"/>
</dbReference>
<dbReference type="InterPro" id="IPR022457">
    <property type="entry name" value="Asp_Ala_antiprt"/>
</dbReference>
<sequence length="568" mass="60855">MEIIESFGDILRNYPALAVFLTVGMGFLLGRLRIGSFTLGSVTAVLLVGVVVGQFGITVSGPLKTVFFLMFLFSIGYSVGPEFFKSLRGMGLRQVLFAVLMSMCCFAVTVGLAFLFGYTKGETVGLFAGSQTCSSLIGVGTEAIGKLPVGQEIKDEQISIIPVCYAVTYIFGTLGTVIILGNFGPKLLGGVERVARQAHDLEKSLDNMSWDSDPAKFNAHRGVSFRSYRLTNRIFENGMSVAELESFFEVRGIHVYVGRVQRDDRIFTPGLSDMLHRGDSVVVCGPRKFMVKVGDYTGPEDDNRELLTYPVERVSVLVASPDIVGCPFSNLLSSPVMRGVSVRRVMRRGKEIALDPAETIERGDTMRLVGDSGAVAAAARMIGYADRMTNSSDLMFVGLAIFIGGLVGSLSVWIGNVPVSFGTSGGALLAGIVFGWLRSRRPTFGYIPASALWLMNNLGLNMFIAVVGIEAAPSFVSGLRDVGWMLFVAGAVGTTIPLLIGMWMGHKVFKFNPAITLGCCAGTRTCTASLGAVQDAIGSTVPAIGYTVTYAVSNILLVVWGMVTVLLV</sequence>
<feature type="transmembrane region" description="Helical" evidence="8">
    <location>
        <begin position="543"/>
        <end position="567"/>
    </location>
</feature>